<dbReference type="InterPro" id="IPR011032">
    <property type="entry name" value="GroES-like_sf"/>
</dbReference>
<evidence type="ECO:0000256" key="7">
    <source>
        <dbReference type="ARBA" id="ARBA00022723"/>
    </source>
</evidence>
<comment type="cofactor">
    <cofactor evidence="1 16">
        <name>Zn(2+)</name>
        <dbReference type="ChEBI" id="CHEBI:29105"/>
    </cofactor>
</comment>
<evidence type="ECO:0000256" key="14">
    <source>
        <dbReference type="ARBA" id="ARBA00048434"/>
    </source>
</evidence>
<keyword evidence="8 16" id="KW-0862">Zinc</keyword>
<dbReference type="SUPFAM" id="SSF50129">
    <property type="entry name" value="GroES-like"/>
    <property type="match status" value="6"/>
</dbReference>
<dbReference type="CDD" id="cd18101">
    <property type="entry name" value="Trm10euk_A"/>
    <property type="match status" value="1"/>
</dbReference>
<dbReference type="GO" id="GO:0052905">
    <property type="term" value="F:tRNA (guanosine(9)-N1)-methyltransferase activity"/>
    <property type="evidence" value="ECO:0007669"/>
    <property type="project" value="UniProtKB-EC"/>
</dbReference>
<evidence type="ECO:0000256" key="13">
    <source>
        <dbReference type="ARBA" id="ARBA00045240"/>
    </source>
</evidence>
<keyword evidence="7 16" id="KW-0479">Metal-binding</keyword>
<gene>
    <name evidence="19" type="ORF">MG293_007215</name>
</gene>
<evidence type="ECO:0000256" key="3">
    <source>
        <dbReference type="ARBA" id="ARBA00014673"/>
    </source>
</evidence>
<comment type="subunit">
    <text evidence="15">Interacts with tRNA.</text>
</comment>
<keyword evidence="20" id="KW-1185">Reference proteome</keyword>
<dbReference type="InterPro" id="IPR013154">
    <property type="entry name" value="ADH-like_N"/>
</dbReference>
<keyword evidence="6" id="KW-0949">S-adenosyl-L-methionine</keyword>
<dbReference type="Gene3D" id="3.40.1280.30">
    <property type="match status" value="1"/>
</dbReference>
<evidence type="ECO:0000313" key="19">
    <source>
        <dbReference type="EMBL" id="KAI4543089.1"/>
    </source>
</evidence>
<keyword evidence="5" id="KW-0808">Transferase</keyword>
<keyword evidence="9" id="KW-0560">Oxidoreductase</keyword>
<dbReference type="PROSITE" id="PS00059">
    <property type="entry name" value="ADH_ZINC"/>
    <property type="match status" value="2"/>
</dbReference>
<dbReference type="FunFam" id="3.90.180.10:FF:000001">
    <property type="entry name" value="S-(hydroxymethyl)glutathione dehydrogenase"/>
    <property type="match status" value="1"/>
</dbReference>
<proteinExistence type="inferred from homology"/>
<evidence type="ECO:0000256" key="4">
    <source>
        <dbReference type="ARBA" id="ARBA00022603"/>
    </source>
</evidence>
<evidence type="ECO:0000256" key="5">
    <source>
        <dbReference type="ARBA" id="ARBA00022679"/>
    </source>
</evidence>
<comment type="similarity">
    <text evidence="16">Belongs to the zinc-containing alcohol dehydrogenase family.</text>
</comment>
<evidence type="ECO:0000313" key="20">
    <source>
        <dbReference type="Proteomes" id="UP001214576"/>
    </source>
</evidence>
<feature type="compositionally biased region" description="Basic residues" evidence="17">
    <location>
        <begin position="78"/>
        <end position="90"/>
    </location>
</feature>
<dbReference type="InterPro" id="IPR002328">
    <property type="entry name" value="ADH_Zn_CS"/>
</dbReference>
<dbReference type="GO" id="GO:0004745">
    <property type="term" value="F:all-trans-retinol dehydrogenase (NAD+) activity"/>
    <property type="evidence" value="ECO:0007669"/>
    <property type="project" value="TreeGrafter"/>
</dbReference>
<evidence type="ECO:0000256" key="15">
    <source>
        <dbReference type="ARBA" id="ARBA00061943"/>
    </source>
</evidence>
<dbReference type="GO" id="GO:0042573">
    <property type="term" value="P:retinoic acid metabolic process"/>
    <property type="evidence" value="ECO:0007669"/>
    <property type="project" value="TreeGrafter"/>
</dbReference>
<dbReference type="InterPro" id="IPR038459">
    <property type="entry name" value="MT_TRM10-typ_sf"/>
</dbReference>
<dbReference type="EMBL" id="JAKZEL010000006">
    <property type="protein sequence ID" value="KAI4543089.1"/>
    <property type="molecule type" value="Genomic_DNA"/>
</dbReference>
<accession>A0AAD4UE94</accession>
<dbReference type="PROSITE" id="PS51675">
    <property type="entry name" value="SAM_MT_TRM10"/>
    <property type="match status" value="1"/>
</dbReference>
<evidence type="ECO:0000256" key="11">
    <source>
        <dbReference type="ARBA" id="ARBA00029801"/>
    </source>
</evidence>
<protein>
    <recommendedName>
        <fullName evidence="3">tRNA methyltransferase 10 homolog A</fullName>
        <ecNumber evidence="2">2.1.1.221</ecNumber>
    </recommendedName>
    <alternativeName>
        <fullName evidence="11">RNA (guanine-9-)-methyltransferase domain-containing protein 2</fullName>
    </alternativeName>
    <alternativeName>
        <fullName evidence="12">tRNA (guanine(9)-N(1))-methyltransferase TRMT10A</fullName>
    </alternativeName>
</protein>
<evidence type="ECO:0000256" key="12">
    <source>
        <dbReference type="ARBA" id="ARBA00032540"/>
    </source>
</evidence>
<evidence type="ECO:0000256" key="1">
    <source>
        <dbReference type="ARBA" id="ARBA00001947"/>
    </source>
</evidence>
<dbReference type="GO" id="GO:0008270">
    <property type="term" value="F:zinc ion binding"/>
    <property type="evidence" value="ECO:0007669"/>
    <property type="project" value="InterPro"/>
</dbReference>
<keyword evidence="10" id="KW-0520">NAD</keyword>
<dbReference type="EC" id="2.1.1.221" evidence="2"/>
<dbReference type="GO" id="GO:0032259">
    <property type="term" value="P:methylation"/>
    <property type="evidence" value="ECO:0007669"/>
    <property type="project" value="UniProtKB-KW"/>
</dbReference>
<evidence type="ECO:0000256" key="6">
    <source>
        <dbReference type="ARBA" id="ARBA00022691"/>
    </source>
</evidence>
<dbReference type="InterPro" id="IPR036291">
    <property type="entry name" value="NAD(P)-bd_dom_sf"/>
</dbReference>
<dbReference type="FunFam" id="3.40.1280.30:FF:000001">
    <property type="entry name" value="tRNA methyltransferase 10 homolog A"/>
    <property type="match status" value="1"/>
</dbReference>
<reference evidence="19" key="1">
    <citation type="submission" date="2022-03" db="EMBL/GenBank/DDBJ databases">
        <title>Genomic analyses of argali, domestic sheep and their hybrids provide insights into chromosomal evolution, heterosis and genetic basis of agronomic traits.</title>
        <authorList>
            <person name="Li M."/>
        </authorList>
    </citation>
    <scope>NUCLEOTIDE SEQUENCE</scope>
    <source>
        <strain evidence="19">CAU-MHL-2022a</strain>
        <tissue evidence="19">Skin</tissue>
    </source>
</reference>
<organism evidence="19 20">
    <name type="scientific">Ovis ammon polii</name>
    <dbReference type="NCBI Taxonomy" id="230172"/>
    <lineage>
        <taxon>Eukaryota</taxon>
        <taxon>Metazoa</taxon>
        <taxon>Chordata</taxon>
        <taxon>Craniata</taxon>
        <taxon>Vertebrata</taxon>
        <taxon>Euteleostomi</taxon>
        <taxon>Mammalia</taxon>
        <taxon>Eutheria</taxon>
        <taxon>Laurasiatheria</taxon>
        <taxon>Artiodactyla</taxon>
        <taxon>Ruminantia</taxon>
        <taxon>Pecora</taxon>
        <taxon>Bovidae</taxon>
        <taxon>Caprinae</taxon>
        <taxon>Ovis</taxon>
    </lineage>
</organism>
<dbReference type="SUPFAM" id="SSF51735">
    <property type="entry name" value="NAD(P)-binding Rossmann-fold domains"/>
    <property type="match status" value="4"/>
</dbReference>
<evidence type="ECO:0000256" key="16">
    <source>
        <dbReference type="RuleBase" id="RU361277"/>
    </source>
</evidence>
<evidence type="ECO:0000256" key="17">
    <source>
        <dbReference type="SAM" id="MobiDB-lite"/>
    </source>
</evidence>
<evidence type="ECO:0000256" key="9">
    <source>
        <dbReference type="ARBA" id="ARBA00023002"/>
    </source>
</evidence>
<dbReference type="Pfam" id="PF08240">
    <property type="entry name" value="ADH_N"/>
    <property type="match status" value="2"/>
</dbReference>
<dbReference type="Gene3D" id="3.90.180.10">
    <property type="entry name" value="Medium-chain alcohol dehydrogenases, catalytic domain"/>
    <property type="match status" value="5"/>
</dbReference>
<evidence type="ECO:0000256" key="2">
    <source>
        <dbReference type="ARBA" id="ARBA00012797"/>
    </source>
</evidence>
<comment type="catalytic activity">
    <reaction evidence="14">
        <text>guanosine(9) in tRNA + S-adenosyl-L-methionine = N(1)-methylguanosine(9) in tRNA + S-adenosyl-L-homocysteine + H(+)</text>
        <dbReference type="Rhea" id="RHEA:43156"/>
        <dbReference type="Rhea" id="RHEA-COMP:10367"/>
        <dbReference type="Rhea" id="RHEA-COMP:10368"/>
        <dbReference type="ChEBI" id="CHEBI:15378"/>
        <dbReference type="ChEBI" id="CHEBI:57856"/>
        <dbReference type="ChEBI" id="CHEBI:59789"/>
        <dbReference type="ChEBI" id="CHEBI:73542"/>
        <dbReference type="ChEBI" id="CHEBI:74269"/>
        <dbReference type="EC" id="2.1.1.221"/>
    </reaction>
</comment>
<evidence type="ECO:0000256" key="10">
    <source>
        <dbReference type="ARBA" id="ARBA00023027"/>
    </source>
</evidence>
<feature type="domain" description="SAM-dependent MTase TRM10-type" evidence="18">
    <location>
        <begin position="105"/>
        <end position="301"/>
    </location>
</feature>
<evidence type="ECO:0000256" key="8">
    <source>
        <dbReference type="ARBA" id="ARBA00022833"/>
    </source>
</evidence>
<dbReference type="FunFam" id="3.40.50.720:FF:000003">
    <property type="entry name" value="S-(hydroxymethyl)glutathione dehydrogenase"/>
    <property type="match status" value="4"/>
</dbReference>
<name>A0AAD4UE94_OVIAM</name>
<evidence type="ECO:0000259" key="18">
    <source>
        <dbReference type="PROSITE" id="PS51675"/>
    </source>
</evidence>
<feature type="region of interest" description="Disordered" evidence="17">
    <location>
        <begin position="33"/>
        <end position="108"/>
    </location>
</feature>
<dbReference type="GO" id="GO:0042572">
    <property type="term" value="P:retinol metabolic process"/>
    <property type="evidence" value="ECO:0007669"/>
    <property type="project" value="TreeGrafter"/>
</dbReference>
<comment type="function">
    <text evidence="13">S-adenosyl-L-methionine-dependent guanine N(1)-methyltransferase that catalyzes the formation of N(1)-methylguanine at position 9 (m1G9) in tRNAs. Probably not able to catalyze formation of N(1)-methyladenine at position 9 (m1A9) in tRNAs.</text>
</comment>
<sequence length="1288" mass="139672">MWEEARGKLPLVLRHQIMSSAMLPAFSEPCNVERQQNLSEDGEENQKPGLSEKFQPISKRQMKKLMKQKQWEEQRELRKQKRKEKRKRKQLERQCQPESNSDGSDRKRIRRDVVHSPLRLIIDCSFDSLMVLKDIKKLHKQIQRCYAENRRALHPVQFYLTSHGGQLKKNMDENDKGWVNWKDIHIKPEHYSEFIQKEDLIYLTSDSPNVLKELDESKAYVIGGLVDHNHHKGLTYKQASDHGIDHAQLPLGNFVKMNSRKVLAVNHANKVNFICASVYRIIIFKLIVTGHGVLADGSTRCTCKGKPVYHFLSTSTFTEYTAVDETSIAKTVGAAPPEKVCLTGCGFSTGYRAAIKIGKVTPGSVCVVFGLGGVGLSVIMGCKSAGASRIIGADLSKDKFEKAVAAGAAECINPKDFTKPVSEVLSEMTGDTMGYRFEVIRHLETMVIKCKAAVLWELKKPFSIEEVEVAPPKAHEVRIKMVATGICRSDDHVVNGSLVIRLPVILGHEAAGIVESVGEGVTTVTQGSTCAVFGLGGVGLSVIMGCKAAGAARIIAVDINKDKFARAKQVGATECINPQDYEKPIEEVLREVSGGGVDFSFEVIGRLDTMMSALLCCQEAYGVSVIVGVPPNAQNISMNPMLLLTGRTWKGAVFGGSKSTRCGNNVPKKSQGFKSKESVPKLVTDFMAKKFPLDQLITHVLPFEKINEGFDLLRSGKSFLPPSGLMLDGTSRFTCKGKKIYHSFRTSTFTEYTVAPEISVVKIDAAAPMDKICVISCEVATGYGAAVHSAKVTPGSTCVVFGLGGIGSAIVMGCKASGASRIIGVDINEEKFPRARALGVTDCLNPSNLKKPVQEVVKEMTGTGVDFAFEAIGLAETMVAAWDSCHLSHGVCIIIGVSAPGSKFSLSAQSVSTGRTLKGTCLGDYKTRDCFPQLVTAYLQNKINIDPLITHQLPFDQLHKAFELYHSGKTSALAAPNASPVPTGVNLKVSPLLGPNEITDWMDVIRCRAAIVWKPGGSFSIEEVEVAPPKAKEVRIKMVATALCGTEMKMLKDKNLQHQHYPIIMGHEGAGIVESVGKGVSTVKAGDKVIALFLPQCGECTSCLNSADNLCIKFKQGETYLMSDGTSRFTCKGKPVYHFGNTSTFSEYTVMNEISVAKIDAAAPLEKVFLVSCGFSTGYGGAINTAKVTPGSTCAVFGLGGVGLSVIMGCKAAGATRIIAVDTNKDKFEKAKEVGATECINPQDYEKPIQEVLFDLTGDGVDFSFEVIGNPETVHPLCPVTLSMMLTN</sequence>
<dbReference type="PANTHER" id="PTHR43880">
    <property type="entry name" value="ALCOHOL DEHYDROGENASE"/>
    <property type="match status" value="1"/>
</dbReference>
<dbReference type="InterPro" id="IPR013149">
    <property type="entry name" value="ADH-like_C"/>
</dbReference>
<dbReference type="InterPro" id="IPR028564">
    <property type="entry name" value="MT_TRM10-typ"/>
</dbReference>
<comment type="caution">
    <text evidence="19">The sequence shown here is derived from an EMBL/GenBank/DDBJ whole genome shotgun (WGS) entry which is preliminary data.</text>
</comment>
<keyword evidence="4" id="KW-0489">Methyltransferase</keyword>
<dbReference type="Pfam" id="PF00107">
    <property type="entry name" value="ADH_zinc_N"/>
    <property type="match status" value="4"/>
</dbReference>
<dbReference type="Proteomes" id="UP001214576">
    <property type="component" value="Unassembled WGS sequence"/>
</dbReference>
<dbReference type="GO" id="GO:0005829">
    <property type="term" value="C:cytosol"/>
    <property type="evidence" value="ECO:0007669"/>
    <property type="project" value="TreeGrafter"/>
</dbReference>
<dbReference type="Gene3D" id="3.40.50.720">
    <property type="entry name" value="NAD(P)-binding Rossmann-like Domain"/>
    <property type="match status" value="4"/>
</dbReference>
<dbReference type="PANTHER" id="PTHR43880:SF20">
    <property type="entry name" value="ALCOHOL DEHYDROGENASE 6"/>
    <property type="match status" value="1"/>
</dbReference>